<dbReference type="PANTHER" id="PTHR28019">
    <property type="entry name" value="CELL MEMBRANE PROTEIN YLR413W-RELATED"/>
    <property type="match status" value="1"/>
</dbReference>
<evidence type="ECO:0000256" key="1">
    <source>
        <dbReference type="SAM" id="Phobius"/>
    </source>
</evidence>
<dbReference type="InterPro" id="IPR009571">
    <property type="entry name" value="SUR7/Rim9-like_fungi"/>
</dbReference>
<keyword evidence="1" id="KW-0812">Transmembrane</keyword>
<dbReference type="InterPro" id="IPR052413">
    <property type="entry name" value="SUR7_domain"/>
</dbReference>
<evidence type="ECO:0000313" key="2">
    <source>
        <dbReference type="EMBL" id="KAG0148660.1"/>
    </source>
</evidence>
<evidence type="ECO:0000313" key="3">
    <source>
        <dbReference type="EMBL" id="KAG0148663.1"/>
    </source>
</evidence>
<dbReference type="GO" id="GO:0031505">
    <property type="term" value="P:fungal-type cell wall organization"/>
    <property type="evidence" value="ECO:0007669"/>
    <property type="project" value="TreeGrafter"/>
</dbReference>
<dbReference type="GO" id="GO:0051285">
    <property type="term" value="C:cell cortex of cell tip"/>
    <property type="evidence" value="ECO:0007669"/>
    <property type="project" value="TreeGrafter"/>
</dbReference>
<feature type="transmembrane region" description="Helical" evidence="1">
    <location>
        <begin position="128"/>
        <end position="148"/>
    </location>
</feature>
<gene>
    <name evidence="2" type="ORF">CROQUDRAFT_40956</name>
    <name evidence="3" type="ORF">CROQUDRAFT_40982</name>
</gene>
<dbReference type="Gene3D" id="1.20.140.150">
    <property type="match status" value="1"/>
</dbReference>
<feature type="transmembrane region" description="Helical" evidence="1">
    <location>
        <begin position="160"/>
        <end position="184"/>
    </location>
</feature>
<dbReference type="Pfam" id="PF06687">
    <property type="entry name" value="SUR7"/>
    <property type="match status" value="1"/>
</dbReference>
<comment type="caution">
    <text evidence="2">The sequence shown here is derived from an EMBL/GenBank/DDBJ whole genome shotgun (WGS) entry which is preliminary data.</text>
</comment>
<keyword evidence="1" id="KW-0472">Membrane</keyword>
<dbReference type="GO" id="GO:0005886">
    <property type="term" value="C:plasma membrane"/>
    <property type="evidence" value="ECO:0007669"/>
    <property type="project" value="InterPro"/>
</dbReference>
<name>A0A9P6TEE4_9BASI</name>
<keyword evidence="4" id="KW-1185">Reference proteome</keyword>
<protein>
    <submittedName>
        <fullName evidence="2">Uncharacterized protein</fullName>
    </submittedName>
</protein>
<proteinExistence type="predicted"/>
<reference evidence="2" key="1">
    <citation type="submission" date="2013-11" db="EMBL/GenBank/DDBJ databases">
        <title>Genome sequence of the fusiform rust pathogen reveals effectors for host alternation and coevolution with pine.</title>
        <authorList>
            <consortium name="DOE Joint Genome Institute"/>
            <person name="Smith K."/>
            <person name="Pendleton A."/>
            <person name="Kubisiak T."/>
            <person name="Anderson C."/>
            <person name="Salamov A."/>
            <person name="Aerts A."/>
            <person name="Riley R."/>
            <person name="Clum A."/>
            <person name="Lindquist E."/>
            <person name="Ence D."/>
            <person name="Campbell M."/>
            <person name="Kronenberg Z."/>
            <person name="Feau N."/>
            <person name="Dhillon B."/>
            <person name="Hamelin R."/>
            <person name="Burleigh J."/>
            <person name="Smith J."/>
            <person name="Yandell M."/>
            <person name="Nelson C."/>
            <person name="Grigoriev I."/>
            <person name="Davis J."/>
        </authorList>
    </citation>
    <scope>NUCLEOTIDE SEQUENCE</scope>
    <source>
        <strain evidence="2">G11</strain>
    </source>
</reference>
<dbReference type="PANTHER" id="PTHR28019:SF2">
    <property type="entry name" value="CELL MEMBRANE PROTEIN YLR413W-RELATED"/>
    <property type="match status" value="1"/>
</dbReference>
<keyword evidence="1" id="KW-1133">Transmembrane helix</keyword>
<feature type="transmembrane region" description="Helical" evidence="1">
    <location>
        <begin position="243"/>
        <end position="263"/>
    </location>
</feature>
<dbReference type="EMBL" id="MU167234">
    <property type="protein sequence ID" value="KAG0148660.1"/>
    <property type="molecule type" value="Genomic_DNA"/>
</dbReference>
<dbReference type="EMBL" id="MU167234">
    <property type="protein sequence ID" value="KAG0148663.1"/>
    <property type="molecule type" value="Genomic_DNA"/>
</dbReference>
<evidence type="ECO:0000313" key="4">
    <source>
        <dbReference type="Proteomes" id="UP000886653"/>
    </source>
</evidence>
<organism evidence="2 4">
    <name type="scientific">Cronartium quercuum f. sp. fusiforme G11</name>
    <dbReference type="NCBI Taxonomy" id="708437"/>
    <lineage>
        <taxon>Eukaryota</taxon>
        <taxon>Fungi</taxon>
        <taxon>Dikarya</taxon>
        <taxon>Basidiomycota</taxon>
        <taxon>Pucciniomycotina</taxon>
        <taxon>Pucciniomycetes</taxon>
        <taxon>Pucciniales</taxon>
        <taxon>Coleosporiaceae</taxon>
        <taxon>Cronartium</taxon>
    </lineage>
</organism>
<dbReference type="OrthoDB" id="3349852at2759"/>
<feature type="transmembrane region" description="Helical" evidence="1">
    <location>
        <begin position="210"/>
        <end position="231"/>
    </location>
</feature>
<dbReference type="Proteomes" id="UP000886653">
    <property type="component" value="Unassembled WGS sequence"/>
</dbReference>
<feature type="non-terminal residue" evidence="2">
    <location>
        <position position="1"/>
    </location>
</feature>
<sequence>VPRHIRIVQITTFGLGTAISNTLIGSARQGFTNSSLYGNPAQETNQRIAGDGLRTYYTWGLWNECAGYNEPSKLQYCTRTRWAHRFEPTSTLLRDVPTAYASTLANLLSDEARRIKSDHYLGDWSQTAFYFLAVGVVLLAFMIVAVGGSSSGRGANCAALGLNLIVLVCMLVGTLIWTSIIAILKHRLRGQTVSGSNGVPLGIEAEYGNALWILWAIDAILIVCFVPYCLVSKIHWVTPFGSRLYSSNLFFFLSFSFSFFFGLPPWLSHPTVLTPTLIGLYHRPPKGLKGLK</sequence>
<accession>A0A9P6TEE4</accession>
<dbReference type="AlphaFoldDB" id="A0A9P6TEE4"/>